<dbReference type="PANTHER" id="PTHR43477">
    <property type="entry name" value="DIHYDROANTICAPSIN 7-DEHYDROGENASE"/>
    <property type="match status" value="1"/>
</dbReference>
<comment type="similarity">
    <text evidence="1">Belongs to the short-chain dehydrogenases/reductases (SDR) family.</text>
</comment>
<dbReference type="AlphaFoldDB" id="A0A4Y9RQH8"/>
<gene>
    <name evidence="3" type="ORF">E4L96_21875</name>
</gene>
<dbReference type="GO" id="GO:0016491">
    <property type="term" value="F:oxidoreductase activity"/>
    <property type="evidence" value="ECO:0007669"/>
    <property type="project" value="UniProtKB-KW"/>
</dbReference>
<keyword evidence="2" id="KW-0560">Oxidoreductase</keyword>
<organism evidence="3 4">
    <name type="scientific">Zemynaea arenosa</name>
    <dbReference type="NCBI Taxonomy" id="2561931"/>
    <lineage>
        <taxon>Bacteria</taxon>
        <taxon>Pseudomonadati</taxon>
        <taxon>Pseudomonadota</taxon>
        <taxon>Betaproteobacteria</taxon>
        <taxon>Burkholderiales</taxon>
        <taxon>Oxalobacteraceae</taxon>
        <taxon>Telluria group</taxon>
        <taxon>Zemynaea</taxon>
    </lineage>
</organism>
<dbReference type="SUPFAM" id="SSF51735">
    <property type="entry name" value="NAD(P)-binding Rossmann-fold domains"/>
    <property type="match status" value="1"/>
</dbReference>
<dbReference type="InterPro" id="IPR036291">
    <property type="entry name" value="NAD(P)-bd_dom_sf"/>
</dbReference>
<evidence type="ECO:0000256" key="1">
    <source>
        <dbReference type="ARBA" id="ARBA00006484"/>
    </source>
</evidence>
<dbReference type="EMBL" id="SPVF01000267">
    <property type="protein sequence ID" value="TFW11350.1"/>
    <property type="molecule type" value="Genomic_DNA"/>
</dbReference>
<dbReference type="NCBIfam" id="NF005754">
    <property type="entry name" value="PRK07578.1"/>
    <property type="match status" value="1"/>
</dbReference>
<dbReference type="Gene3D" id="3.40.50.720">
    <property type="entry name" value="NAD(P)-binding Rossmann-like Domain"/>
    <property type="match status" value="1"/>
</dbReference>
<evidence type="ECO:0000313" key="4">
    <source>
        <dbReference type="Proteomes" id="UP000298438"/>
    </source>
</evidence>
<protein>
    <submittedName>
        <fullName evidence="3">Short chain dehydrogenase</fullName>
    </submittedName>
</protein>
<keyword evidence="4" id="KW-1185">Reference proteome</keyword>
<sequence length="201" mass="20898">MNKIVLIGATGTIGKAVAAALQQREHEVIAVGRGSGALNADIADIQQVRALFDKIGKIDAVISAAGDIHFGPLAEITPEQFAIGLRSKLMGQVNVAQVAAQYLNDGGSITLTSGVLADTPIRYGAAATMTNAAVEGYVRGAAVELPRGLRLNVVSPSILQESLPAYGPYFSGWEAVPAARVAQAYVRSVEGVQTGQVFRVV</sequence>
<accession>A0A4Y9RQH8</accession>
<dbReference type="OrthoDB" id="9787486at2"/>
<dbReference type="PRINTS" id="PR00081">
    <property type="entry name" value="GDHRDH"/>
</dbReference>
<reference evidence="3 4" key="1">
    <citation type="submission" date="2019-03" db="EMBL/GenBank/DDBJ databases">
        <title>Draft Genome Sequence of Massilia arenosa sp. nov., a Novel Massilia Species Isolated from a Sandy-loam Maize Soil.</title>
        <authorList>
            <person name="Raths R."/>
            <person name="Peta V."/>
            <person name="Bucking H."/>
        </authorList>
    </citation>
    <scope>NUCLEOTIDE SEQUENCE [LARGE SCALE GENOMIC DNA]</scope>
    <source>
        <strain evidence="3 4">MC02</strain>
    </source>
</reference>
<dbReference type="InterPro" id="IPR002347">
    <property type="entry name" value="SDR_fam"/>
</dbReference>
<dbReference type="InterPro" id="IPR051122">
    <property type="entry name" value="SDR_DHRS6-like"/>
</dbReference>
<dbReference type="CDD" id="cd11731">
    <property type="entry name" value="Lin1944_like_SDR_c"/>
    <property type="match status" value="1"/>
</dbReference>
<name>A0A4Y9RQH8_9BURK</name>
<dbReference type="PANTHER" id="PTHR43477:SF1">
    <property type="entry name" value="DIHYDROANTICAPSIN 7-DEHYDROGENASE"/>
    <property type="match status" value="1"/>
</dbReference>
<dbReference type="RefSeq" id="WP_135209344.1">
    <property type="nucleotide sequence ID" value="NZ_SPVF01000267.1"/>
</dbReference>
<evidence type="ECO:0000313" key="3">
    <source>
        <dbReference type="EMBL" id="TFW11350.1"/>
    </source>
</evidence>
<evidence type="ECO:0000256" key="2">
    <source>
        <dbReference type="ARBA" id="ARBA00023002"/>
    </source>
</evidence>
<dbReference type="Pfam" id="PF13561">
    <property type="entry name" value="adh_short_C2"/>
    <property type="match status" value="1"/>
</dbReference>
<proteinExistence type="inferred from homology"/>
<comment type="caution">
    <text evidence="3">The sequence shown here is derived from an EMBL/GenBank/DDBJ whole genome shotgun (WGS) entry which is preliminary data.</text>
</comment>
<dbReference type="Proteomes" id="UP000298438">
    <property type="component" value="Unassembled WGS sequence"/>
</dbReference>